<feature type="compositionally biased region" description="Basic and acidic residues" evidence="7">
    <location>
        <begin position="11"/>
        <end position="20"/>
    </location>
</feature>
<evidence type="ECO:0000256" key="7">
    <source>
        <dbReference type="SAM" id="MobiDB-lite"/>
    </source>
</evidence>
<dbReference type="InterPro" id="IPR052025">
    <property type="entry name" value="Xyloglucanase_GH74"/>
</dbReference>
<evidence type="ECO:0000256" key="1">
    <source>
        <dbReference type="ARBA" id="ARBA00022729"/>
    </source>
</evidence>
<dbReference type="PROSITE" id="PS51318">
    <property type="entry name" value="TAT"/>
    <property type="match status" value="1"/>
</dbReference>
<dbReference type="EMBL" id="JBCPYA010000006">
    <property type="protein sequence ID" value="MEN2471738.1"/>
    <property type="molecule type" value="Genomic_DNA"/>
</dbReference>
<protein>
    <recommendedName>
        <fullName evidence="10">Xyloglucanase</fullName>
    </recommendedName>
</protein>
<keyword evidence="1" id="KW-0732">Signal</keyword>
<comment type="similarity">
    <text evidence="6">Belongs to the glycosyl hydrolase 74 family.</text>
</comment>
<accession>A0ABU9WI54</accession>
<keyword evidence="4" id="KW-0326">Glycosidase</keyword>
<evidence type="ECO:0000256" key="6">
    <source>
        <dbReference type="ARBA" id="ARBA00037986"/>
    </source>
</evidence>
<feature type="region of interest" description="Disordered" evidence="7">
    <location>
        <begin position="1"/>
        <end position="20"/>
    </location>
</feature>
<dbReference type="InterPro" id="IPR015943">
    <property type="entry name" value="WD40/YVTN_repeat-like_dom_sf"/>
</dbReference>
<organism evidence="8 9">
    <name type="scientific">Burkholderia theae</name>
    <dbReference type="NCBI Taxonomy" id="3143496"/>
    <lineage>
        <taxon>Bacteria</taxon>
        <taxon>Pseudomonadati</taxon>
        <taxon>Pseudomonadota</taxon>
        <taxon>Betaproteobacteria</taxon>
        <taxon>Burkholderiales</taxon>
        <taxon>Burkholderiaceae</taxon>
        <taxon>Burkholderia</taxon>
    </lineage>
</organism>
<evidence type="ECO:0000256" key="3">
    <source>
        <dbReference type="ARBA" id="ARBA00023277"/>
    </source>
</evidence>
<keyword evidence="5" id="KW-0624">Polysaccharide degradation</keyword>
<dbReference type="PANTHER" id="PTHR43739">
    <property type="entry name" value="XYLOGLUCANASE (EUROFUNG)"/>
    <property type="match status" value="1"/>
</dbReference>
<evidence type="ECO:0000256" key="5">
    <source>
        <dbReference type="ARBA" id="ARBA00023326"/>
    </source>
</evidence>
<name>A0ABU9WI54_9BURK</name>
<dbReference type="Proteomes" id="UP001466933">
    <property type="component" value="Unassembled WGS sequence"/>
</dbReference>
<dbReference type="CDD" id="cd15482">
    <property type="entry name" value="Sialidase_non-viral"/>
    <property type="match status" value="1"/>
</dbReference>
<keyword evidence="9" id="KW-1185">Reference proteome</keyword>
<dbReference type="RefSeq" id="WP_343492840.1">
    <property type="nucleotide sequence ID" value="NZ_JBCPYA010000006.1"/>
</dbReference>
<evidence type="ECO:0008006" key="10">
    <source>
        <dbReference type="Google" id="ProtNLM"/>
    </source>
</evidence>
<evidence type="ECO:0000256" key="4">
    <source>
        <dbReference type="ARBA" id="ARBA00023295"/>
    </source>
</evidence>
<evidence type="ECO:0000313" key="9">
    <source>
        <dbReference type="Proteomes" id="UP001466933"/>
    </source>
</evidence>
<dbReference type="SUPFAM" id="SSF110296">
    <property type="entry name" value="Oligoxyloglucan reducing end-specific cellobiohydrolase"/>
    <property type="match status" value="2"/>
</dbReference>
<sequence>MDQKNVPASEPAEHQAADSRIESNARRHFLLGIGGLGAATLLSACGGADGGGPLAASVKAAAAGLGGAAAPPAYTWGNVRVVAGGYVSGLVAHPWEGGLIYARTDIGGAYRYDATSSTWIPLNDWTPPSTSHWMGIESIAVDPGNPNMLYMVVGLYTSWWAQNGAVLVSSDRGATFTSYPLGLRVGGNQDGRQVGERLQVDPNHGSTLFYGSSNASSQPAANGLWKSADSGQTWARVSGFNALSSDDTGAGVAFVAFDPRSGGNGSPSQILFAGVSTGTAASTLYRSGDGGVTWNAVAGGPASPMMPQRGLIGPDRNLYVTYGNVAGPNSMTAGQVWKYSIDAGTWENITPPGASSYPSGFSGLAVDPWNPGVAVVMTMDHWWPSDTMYRTGDGGKTWTDVGAQAVRDASLAPWLTDGNAQAGFGNWGQVVIDPSNIDHAFYSTGATIWSTTNLTDADRGLPTRWTIGASGVEETAVLALASPTAGAPLISGLGDIGGFVHTDLTQAPKRSAGNINGGNGTGVDFARNVPATMVLVGTGVAGGSAYGAVSQDGGTTWAAFANQAGSSKGAGTVALSADGRTIVWAPSDVAPVYSTNNGASWNPCVGAWTNTPLPVGVQVLSDGLNANLLYAWDGTNGVFYGSGDQGATWQMSAKGLPANGKASTVTGIQGQIWLATSSGLYRSSNSGWTWDAFQPGVVTSAISVGFGKAAPGASYPAIYLAGTVNGVIALFRSIDQGATWVQINDAQHQWGGYALVVGDPRTFGTVYVSPNSGRGIVYGTSST</sequence>
<evidence type="ECO:0000313" key="8">
    <source>
        <dbReference type="EMBL" id="MEN2471738.1"/>
    </source>
</evidence>
<dbReference type="InterPro" id="IPR006311">
    <property type="entry name" value="TAT_signal"/>
</dbReference>
<keyword evidence="3" id="KW-0119">Carbohydrate metabolism</keyword>
<evidence type="ECO:0000256" key="2">
    <source>
        <dbReference type="ARBA" id="ARBA00022801"/>
    </source>
</evidence>
<dbReference type="PANTHER" id="PTHR43739:SF2">
    <property type="entry name" value="OLIGOXYLOGLUCAN-REDUCING END-SPECIFIC XYLOGLUCANASE-RELATED"/>
    <property type="match status" value="1"/>
</dbReference>
<dbReference type="Gene3D" id="2.130.10.10">
    <property type="entry name" value="YVTN repeat-like/Quinoprotein amine dehydrogenase"/>
    <property type="match status" value="2"/>
</dbReference>
<comment type="caution">
    <text evidence="8">The sequence shown here is derived from an EMBL/GenBank/DDBJ whole genome shotgun (WGS) entry which is preliminary data.</text>
</comment>
<gene>
    <name evidence="8" type="ORF">VOI36_17690</name>
</gene>
<reference evidence="8 9" key="1">
    <citation type="submission" date="2024-05" db="EMBL/GenBank/DDBJ databases">
        <title>Burkholderia sp. Nov. a novel bacteria isolated from rhizosphere soil of Camellia sinensis.</title>
        <authorList>
            <person name="Dong Y."/>
        </authorList>
    </citation>
    <scope>NUCLEOTIDE SEQUENCE [LARGE SCALE GENOMIC DNA]</scope>
    <source>
        <strain evidence="8 9">GS2Y</strain>
    </source>
</reference>
<keyword evidence="2" id="KW-0378">Hydrolase</keyword>
<proteinExistence type="inferred from homology"/>